<dbReference type="CDD" id="cd00063">
    <property type="entry name" value="FN3"/>
    <property type="match status" value="1"/>
</dbReference>
<dbReference type="InterPro" id="IPR003961">
    <property type="entry name" value="FN3_dom"/>
</dbReference>
<dbReference type="Proteomes" id="UP000238882">
    <property type="component" value="Unassembled WGS sequence"/>
</dbReference>
<dbReference type="SUPFAM" id="SSF49265">
    <property type="entry name" value="Fibronectin type III"/>
    <property type="match status" value="1"/>
</dbReference>
<reference evidence="2 3" key="1">
    <citation type="submission" date="2016-12" db="EMBL/GenBank/DDBJ databases">
        <title>Trade-off between light-utilization and light-protection in marine flavobacteria.</title>
        <authorList>
            <person name="Kumagai Y."/>
            <person name="Yoshizawa S."/>
            <person name="Kogure K."/>
            <person name="Iwasaki W."/>
        </authorList>
    </citation>
    <scope>NUCLEOTIDE SEQUENCE [LARGE SCALE GENOMIC DNA]</scope>
    <source>
        <strain evidence="2 3">NBRC 108759</strain>
    </source>
</reference>
<dbReference type="Gene3D" id="2.60.40.10">
    <property type="entry name" value="Immunoglobulins"/>
    <property type="match status" value="1"/>
</dbReference>
<keyword evidence="3" id="KW-1185">Reference proteome</keyword>
<dbReference type="RefSeq" id="WP_105015525.1">
    <property type="nucleotide sequence ID" value="NZ_MSCN01000001.1"/>
</dbReference>
<evidence type="ECO:0000259" key="1">
    <source>
        <dbReference type="PROSITE" id="PS50853"/>
    </source>
</evidence>
<evidence type="ECO:0000313" key="3">
    <source>
        <dbReference type="Proteomes" id="UP000238882"/>
    </source>
</evidence>
<dbReference type="PROSITE" id="PS50853">
    <property type="entry name" value="FN3"/>
    <property type="match status" value="1"/>
</dbReference>
<sequence>MKIYLLKQNIILRILFIFLLIGCSSSENNDDNGLQEESCTEPNGLHIPVISNTSATLAWGDTNNSRLFNVEYGLRGFVVGNGTRTSVNTISLEITNLTSKTEYDFYVRTNCGGNVFSNWSGPQSFVTD</sequence>
<comment type="caution">
    <text evidence="2">The sequence shown here is derived from an EMBL/GenBank/DDBJ whole genome shotgun (WGS) entry which is preliminary data.</text>
</comment>
<gene>
    <name evidence="2" type="ORF">BTO18_06925</name>
</gene>
<dbReference type="AlphaFoldDB" id="A0A2S7WMT0"/>
<evidence type="ECO:0000313" key="2">
    <source>
        <dbReference type="EMBL" id="PQJ78927.1"/>
    </source>
</evidence>
<proteinExistence type="predicted"/>
<organism evidence="2 3">
    <name type="scientific">Polaribacter porphyrae</name>
    <dbReference type="NCBI Taxonomy" id="1137780"/>
    <lineage>
        <taxon>Bacteria</taxon>
        <taxon>Pseudomonadati</taxon>
        <taxon>Bacteroidota</taxon>
        <taxon>Flavobacteriia</taxon>
        <taxon>Flavobacteriales</taxon>
        <taxon>Flavobacteriaceae</taxon>
    </lineage>
</organism>
<dbReference type="InterPro" id="IPR013783">
    <property type="entry name" value="Ig-like_fold"/>
</dbReference>
<dbReference type="OrthoDB" id="9792152at2"/>
<protein>
    <recommendedName>
        <fullName evidence="1">Fibronectin type-III domain-containing protein</fullName>
    </recommendedName>
</protein>
<name>A0A2S7WMT0_9FLAO</name>
<dbReference type="InterPro" id="IPR036116">
    <property type="entry name" value="FN3_sf"/>
</dbReference>
<accession>A0A2S7WMT0</accession>
<dbReference type="EMBL" id="MSCN01000001">
    <property type="protein sequence ID" value="PQJ78927.1"/>
    <property type="molecule type" value="Genomic_DNA"/>
</dbReference>
<feature type="domain" description="Fibronectin type-III" evidence="1">
    <location>
        <begin position="41"/>
        <end position="128"/>
    </location>
</feature>